<dbReference type="RefSeq" id="YP_010092225.1">
    <property type="nucleotide sequence ID" value="NC_055728.1"/>
</dbReference>
<dbReference type="Proteomes" id="UP000225074">
    <property type="component" value="Genome"/>
</dbReference>
<reference evidence="1 2" key="1">
    <citation type="submission" date="2017-05" db="EMBL/GenBank/DDBJ databases">
        <title>Environmental T4-family bacteriophages evolve to escape abortive infection via multiple routes in a bacterial host employing #altruistic suicide# through Type III toxin-antitoxin systems.</title>
        <authorList>
            <person name="Chen B."/>
            <person name="Akusobi C."/>
            <person name="Fang X."/>
            <person name="Salmond G.P.C."/>
        </authorList>
    </citation>
    <scope>NUCLEOTIDE SEQUENCE [LARGE SCALE GENOMIC DNA]</scope>
</reference>
<dbReference type="GeneID" id="65109788"/>
<dbReference type="KEGG" id="vg:65109788"/>
<dbReference type="InterPro" id="IPR055629">
    <property type="entry name" value="DUF7205"/>
</dbReference>
<dbReference type="EMBL" id="MF036692">
    <property type="protein sequence ID" value="ARW58047.1"/>
    <property type="molecule type" value="Genomic_DNA"/>
</dbReference>
<proteinExistence type="predicted"/>
<name>A0A1Z1LZ24_9CAUD</name>
<accession>A0A1Z1LZ24</accession>
<sequence length="64" mass="7218">MNDYRGSLLNVGDTVAIYYGYGSLETGVIMKIKNHKAIVEVTYTNGHKVMSKWKFGDCMVKLND</sequence>
<dbReference type="Pfam" id="PF23835">
    <property type="entry name" value="DUF7205"/>
    <property type="match status" value="1"/>
</dbReference>
<organism evidence="1 2">
    <name type="scientific">Serratia phage X20</name>
    <dbReference type="NCBI Taxonomy" id="2006942"/>
    <lineage>
        <taxon>Viruses</taxon>
        <taxon>Duplodnaviria</taxon>
        <taxon>Heunggongvirae</taxon>
        <taxon>Uroviricota</taxon>
        <taxon>Caudoviricetes</taxon>
        <taxon>Pantevenvirales</taxon>
        <taxon>Straboviridae</taxon>
        <taxon>Tevenvirinae</taxon>
        <taxon>Winklervirus</taxon>
        <taxon>Winklervirus xtwenty</taxon>
    </lineage>
</organism>
<keyword evidence="2" id="KW-1185">Reference proteome</keyword>
<evidence type="ECO:0000313" key="1">
    <source>
        <dbReference type="EMBL" id="ARW58047.1"/>
    </source>
</evidence>
<evidence type="ECO:0000313" key="2">
    <source>
        <dbReference type="Proteomes" id="UP000225074"/>
    </source>
</evidence>
<protein>
    <submittedName>
        <fullName evidence="1">Uncharacterized protein</fullName>
    </submittedName>
</protein>